<dbReference type="OrthoDB" id="2473431at2"/>
<dbReference type="Proteomes" id="UP000260680">
    <property type="component" value="Unassembled WGS sequence"/>
</dbReference>
<dbReference type="InterPro" id="IPR008984">
    <property type="entry name" value="SMAD_FHA_dom_sf"/>
</dbReference>
<reference evidence="3 4" key="1">
    <citation type="submission" date="2018-07" db="EMBL/GenBank/DDBJ databases">
        <title>New species, Clostridium PI-S10-A1B.</title>
        <authorList>
            <person name="Krishna G."/>
            <person name="Summeta K."/>
            <person name="Shikha S."/>
            <person name="Prabhu P.B."/>
            <person name="Suresh K."/>
        </authorList>
    </citation>
    <scope>NUCLEOTIDE SEQUENCE [LARGE SCALE GENOMIC DNA]</scope>
    <source>
        <strain evidence="3 4">PI-S10-A1B</strain>
    </source>
</reference>
<keyword evidence="1" id="KW-1133">Transmembrane helix</keyword>
<evidence type="ECO:0000313" key="3">
    <source>
        <dbReference type="EMBL" id="RFZ79598.1"/>
    </source>
</evidence>
<dbReference type="EMBL" id="QOHO01000021">
    <property type="protein sequence ID" value="RFZ79598.1"/>
    <property type="molecule type" value="Genomic_DNA"/>
</dbReference>
<evidence type="ECO:0000259" key="2">
    <source>
        <dbReference type="PROSITE" id="PS50006"/>
    </source>
</evidence>
<feature type="transmembrane region" description="Helical" evidence="1">
    <location>
        <begin position="7"/>
        <end position="27"/>
    </location>
</feature>
<accession>A0A3E2NEZ9</accession>
<proteinExistence type="predicted"/>
<dbReference type="Gene3D" id="2.60.200.20">
    <property type="match status" value="1"/>
</dbReference>
<evidence type="ECO:0000256" key="1">
    <source>
        <dbReference type="SAM" id="Phobius"/>
    </source>
</evidence>
<organism evidence="3 4">
    <name type="scientific">Lacrimispora amygdalina</name>
    <dbReference type="NCBI Taxonomy" id="253257"/>
    <lineage>
        <taxon>Bacteria</taxon>
        <taxon>Bacillati</taxon>
        <taxon>Bacillota</taxon>
        <taxon>Clostridia</taxon>
        <taxon>Lachnospirales</taxon>
        <taxon>Lachnospiraceae</taxon>
        <taxon>Lacrimispora</taxon>
    </lineage>
</organism>
<dbReference type="AlphaFoldDB" id="A0A3E2NEZ9"/>
<comment type="caution">
    <text evidence="3">The sequence shown here is derived from an EMBL/GenBank/DDBJ whole genome shotgun (WGS) entry which is preliminary data.</text>
</comment>
<dbReference type="InterPro" id="IPR000253">
    <property type="entry name" value="FHA_dom"/>
</dbReference>
<keyword evidence="1" id="KW-0812">Transmembrane</keyword>
<dbReference type="SUPFAM" id="SSF49879">
    <property type="entry name" value="SMAD/FHA domain"/>
    <property type="match status" value="1"/>
</dbReference>
<name>A0A3E2NEZ9_9FIRM</name>
<evidence type="ECO:0000313" key="4">
    <source>
        <dbReference type="Proteomes" id="UP000260680"/>
    </source>
</evidence>
<gene>
    <name evidence="3" type="ORF">DS742_07435</name>
</gene>
<sequence length="183" mass="20504">MNAKRTAIYLLDIMILIVSAICMVLIYREVDNIQVQYPLLAVCLMIFLCVVMIEIKAGLVTREGTFLNRLEASALVLFGDNQREIQFWDLAGQTSLLIGKSTDKILADIDLSQTEYSATIEAQHAVLNYTYTGWYVENVSLRGDVSIRRPGKERQQLLTVGIPCKLLPGDELYIADSTVLSVK</sequence>
<feature type="domain" description="FHA" evidence="2">
    <location>
        <begin position="96"/>
        <end position="143"/>
    </location>
</feature>
<keyword evidence="1" id="KW-0472">Membrane</keyword>
<feature type="transmembrane region" description="Helical" evidence="1">
    <location>
        <begin position="39"/>
        <end position="59"/>
    </location>
</feature>
<dbReference type="PROSITE" id="PS50006">
    <property type="entry name" value="FHA_DOMAIN"/>
    <property type="match status" value="1"/>
</dbReference>
<protein>
    <recommendedName>
        <fullName evidence="2">FHA domain-containing protein</fullName>
    </recommendedName>
</protein>
<dbReference type="RefSeq" id="WP_117416362.1">
    <property type="nucleotide sequence ID" value="NZ_QOHO01000021.1"/>
</dbReference>